<dbReference type="InterPro" id="IPR011990">
    <property type="entry name" value="TPR-like_helical_dom_sf"/>
</dbReference>
<evidence type="ECO:0000313" key="2">
    <source>
        <dbReference type="Proteomes" id="UP000672011"/>
    </source>
</evidence>
<reference evidence="2" key="2">
    <citation type="submission" date="2021-04" db="EMBL/GenBank/DDBJ databases">
        <title>Taxonomy of Flavobacteriaceae bacterium ZY171143.</title>
        <authorList>
            <person name="Li F."/>
        </authorList>
    </citation>
    <scope>NUCLEOTIDE SEQUENCE [LARGE SCALE GENOMIC DNA]</scope>
    <source>
        <strain evidence="2">ZY171143</strain>
    </source>
</reference>
<dbReference type="SUPFAM" id="SSF48452">
    <property type="entry name" value="TPR-like"/>
    <property type="match status" value="1"/>
</dbReference>
<keyword evidence="2" id="KW-1185">Reference proteome</keyword>
<dbReference type="Gene3D" id="1.25.40.10">
    <property type="entry name" value="Tetratricopeptide repeat domain"/>
    <property type="match status" value="1"/>
</dbReference>
<evidence type="ECO:0008006" key="3">
    <source>
        <dbReference type="Google" id="ProtNLM"/>
    </source>
</evidence>
<dbReference type="Proteomes" id="UP000672011">
    <property type="component" value="Chromosome"/>
</dbReference>
<sequence>MVWTDSNQKFNDAFFLMLDNQGKMDLFPIWKSFSFKNHPVQNLIDAEKILDQVIHEDPNYTKAIFLKAIVKRNLNYNEESILYLHQVKDNDFYLYACNIYLAEYYIYKLKFEEALRYLKEVDAAYPSNIRVTFLLALVNLELFNFEEAKFYLNNFYQFSDEKHLIQLLNRNLNITEEIVLKTSNRLVLKNFKLKSINYNLQLKTNLINYFKQYNELGINYDMITCFVYGLILKQVTQYPNFNSFNDYNVHTILNYLRIEDNKVKILLDAIDFEHDFVKNFEEYLEVENLMKEDL</sequence>
<organism evidence="1 2">
    <name type="scientific">Faecalibacter bovis</name>
    <dbReference type="NCBI Taxonomy" id="2898187"/>
    <lineage>
        <taxon>Bacteria</taxon>
        <taxon>Pseudomonadati</taxon>
        <taxon>Bacteroidota</taxon>
        <taxon>Flavobacteriia</taxon>
        <taxon>Flavobacteriales</taxon>
        <taxon>Weeksellaceae</taxon>
        <taxon>Faecalibacter</taxon>
    </lineage>
</organism>
<proteinExistence type="predicted"/>
<dbReference type="RefSeq" id="WP_230475456.1">
    <property type="nucleotide sequence ID" value="NZ_CP072842.1"/>
</dbReference>
<name>A0ABX7XAG1_9FLAO</name>
<reference evidence="1 2" key="1">
    <citation type="journal article" date="2021" name="Int. J. Syst. Evol. Microbiol.">
        <title>Faecalibacter bovis sp. nov., isolated from cow faeces.</title>
        <authorList>
            <person name="Li F."/>
            <person name="Zhao W."/>
            <person name="Hong Q."/>
            <person name="Shao Q."/>
            <person name="Song J."/>
            <person name="Yang S."/>
        </authorList>
    </citation>
    <scope>NUCLEOTIDE SEQUENCE [LARGE SCALE GENOMIC DNA]</scope>
    <source>
        <strain evidence="1 2">ZY171143</strain>
    </source>
</reference>
<accession>A0ABX7XAG1</accession>
<protein>
    <recommendedName>
        <fullName evidence="3">Tetratricopeptide repeat protein</fullName>
    </recommendedName>
</protein>
<evidence type="ECO:0000313" key="1">
    <source>
        <dbReference type="EMBL" id="QTV04835.1"/>
    </source>
</evidence>
<dbReference type="EMBL" id="CP072842">
    <property type="protein sequence ID" value="QTV04835.1"/>
    <property type="molecule type" value="Genomic_DNA"/>
</dbReference>
<gene>
    <name evidence="1" type="ORF">J9309_08490</name>
</gene>